<dbReference type="Pfam" id="PF17765">
    <property type="entry name" value="MLTR_LBD"/>
    <property type="match status" value="1"/>
</dbReference>
<dbReference type="InterPro" id="IPR041413">
    <property type="entry name" value="MLTR_LBD"/>
</dbReference>
<dbReference type="Pfam" id="PF13560">
    <property type="entry name" value="HTH_31"/>
    <property type="match status" value="1"/>
</dbReference>
<evidence type="ECO:0000313" key="2">
    <source>
        <dbReference type="EMBL" id="OYQ19933.1"/>
    </source>
</evidence>
<dbReference type="PANTHER" id="PTHR35010:SF4">
    <property type="entry name" value="BLL5781 PROTEIN"/>
    <property type="match status" value="1"/>
</dbReference>
<feature type="domain" description="HTH cro/C1-type" evidence="1">
    <location>
        <begin position="15"/>
        <end position="69"/>
    </location>
</feature>
<reference evidence="2 3" key="1">
    <citation type="submission" date="2017-07" db="EMBL/GenBank/DDBJ databases">
        <title>Elstera cyanobacteriorum sp. nov., a novel bacterium isolated from cyanobacterial aggregates in a eutrophic lake.</title>
        <authorList>
            <person name="Cai H."/>
        </authorList>
    </citation>
    <scope>NUCLEOTIDE SEQUENCE [LARGE SCALE GENOMIC DNA]</scope>
    <source>
        <strain evidence="2 3">TH019</strain>
    </source>
</reference>
<dbReference type="SMART" id="SM00530">
    <property type="entry name" value="HTH_XRE"/>
    <property type="match status" value="1"/>
</dbReference>
<evidence type="ECO:0000313" key="3">
    <source>
        <dbReference type="Proteomes" id="UP000216361"/>
    </source>
</evidence>
<dbReference type="AlphaFoldDB" id="A0A255XSN6"/>
<evidence type="ECO:0000259" key="1">
    <source>
        <dbReference type="PROSITE" id="PS50943"/>
    </source>
</evidence>
<accession>A0A255XSN6</accession>
<dbReference type="PANTHER" id="PTHR35010">
    <property type="entry name" value="BLL4672 PROTEIN-RELATED"/>
    <property type="match status" value="1"/>
</dbReference>
<keyword evidence="3" id="KW-1185">Reference proteome</keyword>
<comment type="caution">
    <text evidence="2">The sequence shown here is derived from an EMBL/GenBank/DDBJ whole genome shotgun (WGS) entry which is preliminary data.</text>
</comment>
<dbReference type="PROSITE" id="PS50943">
    <property type="entry name" value="HTH_CROC1"/>
    <property type="match status" value="1"/>
</dbReference>
<dbReference type="Gene3D" id="1.10.260.40">
    <property type="entry name" value="lambda repressor-like DNA-binding domains"/>
    <property type="match status" value="1"/>
</dbReference>
<proteinExistence type="predicted"/>
<organism evidence="2 3">
    <name type="scientific">Elstera cyanobacteriorum</name>
    <dbReference type="NCBI Taxonomy" id="2022747"/>
    <lineage>
        <taxon>Bacteria</taxon>
        <taxon>Pseudomonadati</taxon>
        <taxon>Pseudomonadota</taxon>
        <taxon>Alphaproteobacteria</taxon>
        <taxon>Rhodospirillales</taxon>
        <taxon>Rhodospirillaceae</taxon>
        <taxon>Elstera</taxon>
    </lineage>
</organism>
<dbReference type="InterPro" id="IPR001387">
    <property type="entry name" value="Cro/C1-type_HTH"/>
</dbReference>
<sequence length="272" mass="29943">MTALSLPPRSLGDHLRLWRQRRRLTQLDLALEVEMSQRHLSFIESGRARPSQRAVLRLAEGLDLPLRARNALLLAAGYAPVFGERALDDPALRPAREALERLLTAHEPYPALAIDQRWTLVSANRALLPFLAGVADQRLLEPPVNVLRLSLHPQGLAPMILNLGEWRAHLLERLRRQSLATADPTLEALVTELASFPAPPQTAPLEDFGGVFIPLHLRTPVGEVTLFSTTTVFGTPTDITLAELMLEAFYPADETSANRLRQLAATPAAAAP</sequence>
<dbReference type="InterPro" id="IPR010982">
    <property type="entry name" value="Lambda_DNA-bd_dom_sf"/>
</dbReference>
<name>A0A255XSN6_9PROT</name>
<dbReference type="GO" id="GO:0003677">
    <property type="term" value="F:DNA binding"/>
    <property type="evidence" value="ECO:0007669"/>
    <property type="project" value="InterPro"/>
</dbReference>
<dbReference type="SUPFAM" id="SSF47413">
    <property type="entry name" value="lambda repressor-like DNA-binding domains"/>
    <property type="match status" value="1"/>
</dbReference>
<dbReference type="OrthoDB" id="9785973at2"/>
<gene>
    <name evidence="2" type="ORF">CHR90_06940</name>
</gene>
<protein>
    <submittedName>
        <fullName evidence="2">Transcriptional regulator</fullName>
    </submittedName>
</protein>
<dbReference type="Proteomes" id="UP000216361">
    <property type="component" value="Unassembled WGS sequence"/>
</dbReference>
<dbReference type="CDD" id="cd00093">
    <property type="entry name" value="HTH_XRE"/>
    <property type="match status" value="1"/>
</dbReference>
<dbReference type="EMBL" id="NOXS01000030">
    <property type="protein sequence ID" value="OYQ19933.1"/>
    <property type="molecule type" value="Genomic_DNA"/>
</dbReference>
<dbReference type="Gene3D" id="3.30.450.180">
    <property type="match status" value="1"/>
</dbReference>